<dbReference type="RefSeq" id="WP_132681219.1">
    <property type="nucleotide sequence ID" value="NZ_SMLA01000004.1"/>
</dbReference>
<sequence length="242" mass="26873">MTDIVTIATSTSMPVMLGVIVAFGFVPGFCLRLIVLMYPHNDPRRTELVSELYAVPRAERPLWVAEQLEAALFEGLVKRLASVVQRVRSALRRAKSDAKRQDQERSKPQDLAPAANLDHAYKAFGAGRASTEASLVERYSQWLATQGRHAAGLVIREPGRSLRADLLDEGLGELIEAKGTANRYQLRFALGQLKDYGRLVDYKHAVLTPVRPTADLVDLLTSNGVACIYEVNDGRFERIEPE</sequence>
<keyword evidence="1" id="KW-1133">Transmembrane helix</keyword>
<reference evidence="2 3" key="1">
    <citation type="submission" date="2019-03" db="EMBL/GenBank/DDBJ databases">
        <title>Draft genome sequences of novel Actinobacteria.</title>
        <authorList>
            <person name="Sahin N."/>
            <person name="Ay H."/>
            <person name="Saygin H."/>
        </authorList>
    </citation>
    <scope>NUCLEOTIDE SEQUENCE [LARGE SCALE GENOMIC DNA]</scope>
    <source>
        <strain evidence="2 3">5K548</strain>
    </source>
</reference>
<feature type="transmembrane region" description="Helical" evidence="1">
    <location>
        <begin position="15"/>
        <end position="35"/>
    </location>
</feature>
<keyword evidence="1" id="KW-0812">Transmembrane</keyword>
<evidence type="ECO:0000313" key="3">
    <source>
        <dbReference type="Proteomes" id="UP000294723"/>
    </source>
</evidence>
<keyword evidence="1" id="KW-0472">Membrane</keyword>
<proteinExistence type="predicted"/>
<gene>
    <name evidence="2" type="ORF">E1202_04325</name>
</gene>
<name>A0A4R5BZX5_9PSEU</name>
<dbReference type="AlphaFoldDB" id="A0A4R5BZX5"/>
<dbReference type="Proteomes" id="UP000294723">
    <property type="component" value="Unassembled WGS sequence"/>
</dbReference>
<protein>
    <submittedName>
        <fullName evidence="2">Uncharacterized protein</fullName>
    </submittedName>
</protein>
<organism evidence="2 3">
    <name type="scientific">Saccharopolyspora karakumensis</name>
    <dbReference type="NCBI Taxonomy" id="2530386"/>
    <lineage>
        <taxon>Bacteria</taxon>
        <taxon>Bacillati</taxon>
        <taxon>Actinomycetota</taxon>
        <taxon>Actinomycetes</taxon>
        <taxon>Pseudonocardiales</taxon>
        <taxon>Pseudonocardiaceae</taxon>
        <taxon>Saccharopolyspora</taxon>
    </lineage>
</organism>
<comment type="caution">
    <text evidence="2">The sequence shown here is derived from an EMBL/GenBank/DDBJ whole genome shotgun (WGS) entry which is preliminary data.</text>
</comment>
<accession>A0A4R5BZX5</accession>
<keyword evidence="3" id="KW-1185">Reference proteome</keyword>
<evidence type="ECO:0000256" key="1">
    <source>
        <dbReference type="SAM" id="Phobius"/>
    </source>
</evidence>
<evidence type="ECO:0000313" key="2">
    <source>
        <dbReference type="EMBL" id="TDD91965.1"/>
    </source>
</evidence>
<dbReference type="EMBL" id="SMLA01000004">
    <property type="protein sequence ID" value="TDD91965.1"/>
    <property type="molecule type" value="Genomic_DNA"/>
</dbReference>